<dbReference type="KEGG" id="cmos:111448598"/>
<dbReference type="Gene3D" id="3.30.559.10">
    <property type="entry name" value="Chloramphenicol acetyltransferase-like domain"/>
    <property type="match status" value="2"/>
</dbReference>
<name>A0A6J1FXM3_CUCMO</name>
<sequence length="473" mass="52552">MNDAQISGHHTSTSYEQQKAIMEVLEVCNITPSPSPPTHFSLPLTFFDLVQFLAPPTERILFYTLPANDLPRFDSILQTLKHSLSLTLSHFLPLAGNLVWPHHSQDPFILYNPGDSVSLTIAKTEADFHHLSSNHVRKAKESHFLVPQLPTSDTIAPPMSLQITLFPKSGFSIGIVTNHVVVDGKTSTMFLKSWASICSTLNCTNNNLPTLPPELTPFFDRTAARDPNGLQRLYVKYYGAFVRQPKILGLTPKRVISDDVVYATFELTRTDIEKLRTKVVATSSSTPRRLSTFMLAFSLISTCIVKAERIEPKSKIALFFAMDMRPRMGALGGLNYFGNCVSTLGVFLEAKELEEENGMAMVANKISDRMMEIENSVKENKVVEMVEEILGRWGREMPISKMIGVGGSPRFGVYEIDFGWGNSKKVEMASMDPNGTFSITESRSGNGGVEVGIALPNDVMNVLSSLFYEEVKE</sequence>
<evidence type="ECO:0000313" key="3">
    <source>
        <dbReference type="Proteomes" id="UP000504609"/>
    </source>
</evidence>
<organism evidence="3 4">
    <name type="scientific">Cucurbita moschata</name>
    <name type="common">Winter crookneck squash</name>
    <name type="synonym">Cucurbita pepo var. moschata</name>
    <dbReference type="NCBI Taxonomy" id="3662"/>
    <lineage>
        <taxon>Eukaryota</taxon>
        <taxon>Viridiplantae</taxon>
        <taxon>Streptophyta</taxon>
        <taxon>Embryophyta</taxon>
        <taxon>Tracheophyta</taxon>
        <taxon>Spermatophyta</taxon>
        <taxon>Magnoliopsida</taxon>
        <taxon>eudicotyledons</taxon>
        <taxon>Gunneridae</taxon>
        <taxon>Pentapetalae</taxon>
        <taxon>rosids</taxon>
        <taxon>fabids</taxon>
        <taxon>Cucurbitales</taxon>
        <taxon>Cucurbitaceae</taxon>
        <taxon>Cucurbiteae</taxon>
        <taxon>Cucurbita</taxon>
    </lineage>
</organism>
<dbReference type="RefSeq" id="XP_022944048.1">
    <property type="nucleotide sequence ID" value="XM_023088280.1"/>
</dbReference>
<gene>
    <name evidence="4" type="primary">LOC111448598</name>
</gene>
<evidence type="ECO:0000256" key="1">
    <source>
        <dbReference type="ARBA" id="ARBA00022679"/>
    </source>
</evidence>
<reference evidence="4" key="1">
    <citation type="submission" date="2025-08" db="UniProtKB">
        <authorList>
            <consortium name="RefSeq"/>
        </authorList>
    </citation>
    <scope>IDENTIFICATION</scope>
    <source>
        <tissue evidence="4">Young leaves</tissue>
    </source>
</reference>
<keyword evidence="1" id="KW-0808">Transferase</keyword>
<dbReference type="GO" id="GO:0016747">
    <property type="term" value="F:acyltransferase activity, transferring groups other than amino-acyl groups"/>
    <property type="evidence" value="ECO:0007669"/>
    <property type="project" value="UniProtKB-ARBA"/>
</dbReference>
<dbReference type="Proteomes" id="UP000504609">
    <property type="component" value="Unplaced"/>
</dbReference>
<dbReference type="InterPro" id="IPR051504">
    <property type="entry name" value="Plant_metabolite_acyltrans"/>
</dbReference>
<keyword evidence="2" id="KW-0012">Acyltransferase</keyword>
<dbReference type="PANTHER" id="PTHR31625">
    <property type="match status" value="1"/>
</dbReference>
<accession>A0A6J1FXM3</accession>
<keyword evidence="3" id="KW-1185">Reference proteome</keyword>
<protein>
    <submittedName>
        <fullName evidence="4">Malonyl-CoA:anthocyanidin 5-O-glucoside-6''-O-malonyltransferase-like</fullName>
    </submittedName>
</protein>
<evidence type="ECO:0000256" key="2">
    <source>
        <dbReference type="ARBA" id="ARBA00023315"/>
    </source>
</evidence>
<dbReference type="AlphaFoldDB" id="A0A6J1FXM3"/>
<proteinExistence type="predicted"/>
<evidence type="ECO:0000313" key="4">
    <source>
        <dbReference type="RefSeq" id="XP_022944048.1"/>
    </source>
</evidence>
<dbReference type="GeneID" id="111448598"/>
<dbReference type="Pfam" id="PF02458">
    <property type="entry name" value="Transferase"/>
    <property type="match status" value="1"/>
</dbReference>
<dbReference type="InterPro" id="IPR023213">
    <property type="entry name" value="CAT-like_dom_sf"/>
</dbReference>